<accession>A0A6A5SF68</accession>
<feature type="region of interest" description="Disordered" evidence="1">
    <location>
        <begin position="68"/>
        <end position="120"/>
    </location>
</feature>
<feature type="compositionally biased region" description="Basic and acidic residues" evidence="1">
    <location>
        <begin position="172"/>
        <end position="190"/>
    </location>
</feature>
<keyword evidence="3" id="KW-1185">Reference proteome</keyword>
<dbReference type="Proteomes" id="UP000800038">
    <property type="component" value="Unassembled WGS sequence"/>
</dbReference>
<dbReference type="AlphaFoldDB" id="A0A6A5SF68"/>
<name>A0A6A5SF68_9PLEO</name>
<feature type="region of interest" description="Disordered" evidence="1">
    <location>
        <begin position="172"/>
        <end position="193"/>
    </location>
</feature>
<protein>
    <submittedName>
        <fullName evidence="2">Uncharacterized protein</fullName>
    </submittedName>
</protein>
<proteinExistence type="predicted"/>
<evidence type="ECO:0000313" key="2">
    <source>
        <dbReference type="EMBL" id="KAF1938218.1"/>
    </source>
</evidence>
<dbReference type="EMBL" id="ML976111">
    <property type="protein sequence ID" value="KAF1938218.1"/>
    <property type="molecule type" value="Genomic_DNA"/>
</dbReference>
<sequence>MDPHWSTMAAGGFGMPTPFHSFRSKSTTKQSKSTPTNTHNSDPSEAKQHLCISEPVLIHSSLSYTAPSTDDVLTTTPHPSTHSLRISHISRTPSPSFPPFLYPGRRRSSPTHSISSSLILPGTDISEPEYLRRTNQARANLHPVHIAPPPDIDPLLDPYGWLAWDKQVQREREKIERPGGGRVRGGEKGGTKRRAKFGWIRRPRSLDDRLARGEDGRRGEDWHENFLREKKEEGEKRLEEERKVRKEEDRRKVRDGTWADGSMFGGMAAACFF</sequence>
<feature type="region of interest" description="Disordered" evidence="1">
    <location>
        <begin position="1"/>
        <end position="47"/>
    </location>
</feature>
<evidence type="ECO:0000256" key="1">
    <source>
        <dbReference type="SAM" id="MobiDB-lite"/>
    </source>
</evidence>
<feature type="compositionally biased region" description="Low complexity" evidence="1">
    <location>
        <begin position="24"/>
        <end position="38"/>
    </location>
</feature>
<organism evidence="2 3">
    <name type="scientific">Clathrospora elynae</name>
    <dbReference type="NCBI Taxonomy" id="706981"/>
    <lineage>
        <taxon>Eukaryota</taxon>
        <taxon>Fungi</taxon>
        <taxon>Dikarya</taxon>
        <taxon>Ascomycota</taxon>
        <taxon>Pezizomycotina</taxon>
        <taxon>Dothideomycetes</taxon>
        <taxon>Pleosporomycetidae</taxon>
        <taxon>Pleosporales</taxon>
        <taxon>Diademaceae</taxon>
        <taxon>Clathrospora</taxon>
    </lineage>
</organism>
<gene>
    <name evidence="2" type="ORF">EJ02DRAFT_458048</name>
</gene>
<feature type="region of interest" description="Disordered" evidence="1">
    <location>
        <begin position="210"/>
        <end position="252"/>
    </location>
</feature>
<feature type="compositionally biased region" description="Polar residues" evidence="1">
    <location>
        <begin position="68"/>
        <end position="94"/>
    </location>
</feature>
<reference evidence="2" key="1">
    <citation type="journal article" date="2020" name="Stud. Mycol.">
        <title>101 Dothideomycetes genomes: a test case for predicting lifestyles and emergence of pathogens.</title>
        <authorList>
            <person name="Haridas S."/>
            <person name="Albert R."/>
            <person name="Binder M."/>
            <person name="Bloem J."/>
            <person name="Labutti K."/>
            <person name="Salamov A."/>
            <person name="Andreopoulos B."/>
            <person name="Baker S."/>
            <person name="Barry K."/>
            <person name="Bills G."/>
            <person name="Bluhm B."/>
            <person name="Cannon C."/>
            <person name="Castanera R."/>
            <person name="Culley D."/>
            <person name="Daum C."/>
            <person name="Ezra D."/>
            <person name="Gonzalez J."/>
            <person name="Henrissat B."/>
            <person name="Kuo A."/>
            <person name="Liang C."/>
            <person name="Lipzen A."/>
            <person name="Lutzoni F."/>
            <person name="Magnuson J."/>
            <person name="Mondo S."/>
            <person name="Nolan M."/>
            <person name="Ohm R."/>
            <person name="Pangilinan J."/>
            <person name="Park H.-J."/>
            <person name="Ramirez L."/>
            <person name="Alfaro M."/>
            <person name="Sun H."/>
            <person name="Tritt A."/>
            <person name="Yoshinaga Y."/>
            <person name="Zwiers L.-H."/>
            <person name="Turgeon B."/>
            <person name="Goodwin S."/>
            <person name="Spatafora J."/>
            <person name="Crous P."/>
            <person name="Grigoriev I."/>
        </authorList>
    </citation>
    <scope>NUCLEOTIDE SEQUENCE</scope>
    <source>
        <strain evidence="2">CBS 161.51</strain>
    </source>
</reference>
<evidence type="ECO:0000313" key="3">
    <source>
        <dbReference type="Proteomes" id="UP000800038"/>
    </source>
</evidence>